<evidence type="ECO:0000259" key="8">
    <source>
        <dbReference type="PROSITE" id="PS50112"/>
    </source>
</evidence>
<evidence type="ECO:0000256" key="6">
    <source>
        <dbReference type="ARBA" id="ARBA00022777"/>
    </source>
</evidence>
<dbReference type="SMART" id="SM00387">
    <property type="entry name" value="HATPase_c"/>
    <property type="match status" value="1"/>
</dbReference>
<dbReference type="PROSITE" id="PS50113">
    <property type="entry name" value="PAC"/>
    <property type="match status" value="3"/>
</dbReference>
<dbReference type="InterPro" id="IPR005467">
    <property type="entry name" value="His_kinase_dom"/>
</dbReference>
<evidence type="ECO:0000256" key="2">
    <source>
        <dbReference type="ARBA" id="ARBA00004370"/>
    </source>
</evidence>
<dbReference type="InterPro" id="IPR052162">
    <property type="entry name" value="Sensor_kinase/Photoreceptor"/>
</dbReference>
<evidence type="ECO:0000256" key="1">
    <source>
        <dbReference type="ARBA" id="ARBA00000085"/>
    </source>
</evidence>
<dbReference type="PROSITE" id="PS50109">
    <property type="entry name" value="HIS_KIN"/>
    <property type="match status" value="1"/>
</dbReference>
<gene>
    <name evidence="11" type="ORF">CKO45_23470</name>
</gene>
<feature type="domain" description="PAC" evidence="9">
    <location>
        <begin position="565"/>
        <end position="619"/>
    </location>
</feature>
<dbReference type="SMART" id="SM00086">
    <property type="entry name" value="PAC"/>
    <property type="match status" value="5"/>
</dbReference>
<reference evidence="11 12" key="1">
    <citation type="journal article" date="2020" name="Microorganisms">
        <title>Osmotic Adaptation and Compatible Solute Biosynthesis of Phototrophic Bacteria as Revealed from Genome Analyses.</title>
        <authorList>
            <person name="Imhoff J.F."/>
            <person name="Rahn T."/>
            <person name="Kunzel S."/>
            <person name="Keller A."/>
            <person name="Neulinger S.C."/>
        </authorList>
    </citation>
    <scope>NUCLEOTIDE SEQUENCE [LARGE SCALE GENOMIC DNA]</scope>
    <source>
        <strain evidence="11 12">DSM 15382</strain>
    </source>
</reference>
<comment type="subcellular location">
    <subcellularLocation>
        <location evidence="2">Membrane</location>
    </subcellularLocation>
</comment>
<evidence type="ECO:0000313" key="12">
    <source>
        <dbReference type="Proteomes" id="UP000697995"/>
    </source>
</evidence>
<dbReference type="Gene3D" id="2.10.70.100">
    <property type="match status" value="1"/>
</dbReference>
<comment type="caution">
    <text evidence="11">The sequence shown here is derived from an EMBL/GenBank/DDBJ whole genome shotgun (WGS) entry which is preliminary data.</text>
</comment>
<evidence type="ECO:0000259" key="10">
    <source>
        <dbReference type="PROSITE" id="PS50885"/>
    </source>
</evidence>
<keyword evidence="5" id="KW-0808">Transferase</keyword>
<dbReference type="Pfam" id="PF08448">
    <property type="entry name" value="PAS_4"/>
    <property type="match status" value="1"/>
</dbReference>
<comment type="catalytic activity">
    <reaction evidence="1">
        <text>ATP + protein L-histidine = ADP + protein N-phospho-L-histidine.</text>
        <dbReference type="EC" id="2.7.13.3"/>
    </reaction>
</comment>
<evidence type="ECO:0000313" key="11">
    <source>
        <dbReference type="EMBL" id="MBK1661174.1"/>
    </source>
</evidence>
<dbReference type="PROSITE" id="PS50885">
    <property type="entry name" value="HAMP"/>
    <property type="match status" value="1"/>
</dbReference>
<dbReference type="SMART" id="SM00091">
    <property type="entry name" value="PAS"/>
    <property type="match status" value="5"/>
</dbReference>
<dbReference type="InterPro" id="IPR013656">
    <property type="entry name" value="PAS_4"/>
</dbReference>
<dbReference type="Gene3D" id="3.30.565.10">
    <property type="entry name" value="Histidine kinase-like ATPase, C-terminal domain"/>
    <property type="match status" value="1"/>
</dbReference>
<organism evidence="11 12">
    <name type="scientific">Paracraurococcus ruber</name>
    <dbReference type="NCBI Taxonomy" id="77675"/>
    <lineage>
        <taxon>Bacteria</taxon>
        <taxon>Pseudomonadati</taxon>
        <taxon>Pseudomonadota</taxon>
        <taxon>Alphaproteobacteria</taxon>
        <taxon>Acetobacterales</taxon>
        <taxon>Roseomonadaceae</taxon>
        <taxon>Paracraurococcus</taxon>
    </lineage>
</organism>
<dbReference type="Pfam" id="PF08447">
    <property type="entry name" value="PAS_3"/>
    <property type="match status" value="4"/>
</dbReference>
<evidence type="ECO:0000256" key="3">
    <source>
        <dbReference type="ARBA" id="ARBA00012438"/>
    </source>
</evidence>
<evidence type="ECO:0000259" key="7">
    <source>
        <dbReference type="PROSITE" id="PS50109"/>
    </source>
</evidence>
<dbReference type="NCBIfam" id="TIGR00229">
    <property type="entry name" value="sensory_box"/>
    <property type="match status" value="5"/>
</dbReference>
<dbReference type="SUPFAM" id="SSF55874">
    <property type="entry name" value="ATPase domain of HSP90 chaperone/DNA topoisomerase II/histidine kinase"/>
    <property type="match status" value="1"/>
</dbReference>
<dbReference type="InterPro" id="IPR003594">
    <property type="entry name" value="HATPase_dom"/>
</dbReference>
<dbReference type="PROSITE" id="PS50112">
    <property type="entry name" value="PAS"/>
    <property type="match status" value="4"/>
</dbReference>
<dbReference type="InterPro" id="IPR036890">
    <property type="entry name" value="HATPase_C_sf"/>
</dbReference>
<protein>
    <recommendedName>
        <fullName evidence="3">histidine kinase</fullName>
        <ecNumber evidence="3">2.7.13.3</ecNumber>
    </recommendedName>
</protein>
<dbReference type="InterPro" id="IPR000700">
    <property type="entry name" value="PAS-assoc_C"/>
</dbReference>
<feature type="domain" description="PAS" evidence="8">
    <location>
        <begin position="519"/>
        <end position="562"/>
    </location>
</feature>
<dbReference type="InterPro" id="IPR003660">
    <property type="entry name" value="HAMP_dom"/>
</dbReference>
<feature type="domain" description="PAC" evidence="9">
    <location>
        <begin position="693"/>
        <end position="745"/>
    </location>
</feature>
<feature type="domain" description="Histidine kinase" evidence="7">
    <location>
        <begin position="772"/>
        <end position="996"/>
    </location>
</feature>
<feature type="domain" description="PAC" evidence="9">
    <location>
        <begin position="439"/>
        <end position="491"/>
    </location>
</feature>
<dbReference type="Proteomes" id="UP000697995">
    <property type="component" value="Unassembled WGS sequence"/>
</dbReference>
<dbReference type="InterPro" id="IPR004358">
    <property type="entry name" value="Sig_transdc_His_kin-like_C"/>
</dbReference>
<feature type="domain" description="PAS" evidence="8">
    <location>
        <begin position="620"/>
        <end position="690"/>
    </location>
</feature>
<feature type="domain" description="PAS" evidence="8">
    <location>
        <begin position="365"/>
        <end position="435"/>
    </location>
</feature>
<accession>A0ABS1D5L5</accession>
<dbReference type="EC" id="2.7.13.3" evidence="3"/>
<dbReference type="Pfam" id="PF02518">
    <property type="entry name" value="HATPase_c"/>
    <property type="match status" value="1"/>
</dbReference>
<feature type="domain" description="PAS" evidence="8">
    <location>
        <begin position="100"/>
        <end position="177"/>
    </location>
</feature>
<dbReference type="SUPFAM" id="SSF55785">
    <property type="entry name" value="PYP-like sensor domain (PAS domain)"/>
    <property type="match status" value="5"/>
</dbReference>
<dbReference type="CDD" id="cd00130">
    <property type="entry name" value="PAS"/>
    <property type="match status" value="5"/>
</dbReference>
<dbReference type="Gene3D" id="3.30.450.20">
    <property type="entry name" value="PAS domain"/>
    <property type="match status" value="5"/>
</dbReference>
<dbReference type="InterPro" id="IPR035965">
    <property type="entry name" value="PAS-like_dom_sf"/>
</dbReference>
<dbReference type="Gene3D" id="1.10.287.130">
    <property type="match status" value="1"/>
</dbReference>
<dbReference type="InterPro" id="IPR003661">
    <property type="entry name" value="HisK_dim/P_dom"/>
</dbReference>
<evidence type="ECO:0000259" key="9">
    <source>
        <dbReference type="PROSITE" id="PS50113"/>
    </source>
</evidence>
<evidence type="ECO:0000256" key="4">
    <source>
        <dbReference type="ARBA" id="ARBA00022553"/>
    </source>
</evidence>
<dbReference type="PRINTS" id="PR00344">
    <property type="entry name" value="BCTRLSENSOR"/>
</dbReference>
<keyword evidence="6" id="KW-0418">Kinase</keyword>
<dbReference type="EMBL" id="NRSG01000261">
    <property type="protein sequence ID" value="MBK1661174.1"/>
    <property type="molecule type" value="Genomic_DNA"/>
</dbReference>
<dbReference type="InterPro" id="IPR000014">
    <property type="entry name" value="PAS"/>
</dbReference>
<dbReference type="InterPro" id="IPR001610">
    <property type="entry name" value="PAC"/>
</dbReference>
<dbReference type="PANTHER" id="PTHR43304:SF1">
    <property type="entry name" value="PAC DOMAIN-CONTAINING PROTEIN"/>
    <property type="match status" value="1"/>
</dbReference>
<keyword evidence="12" id="KW-1185">Reference proteome</keyword>
<keyword evidence="4" id="KW-0597">Phosphoprotein</keyword>
<evidence type="ECO:0000256" key="5">
    <source>
        <dbReference type="ARBA" id="ARBA00022679"/>
    </source>
</evidence>
<dbReference type="InterPro" id="IPR013655">
    <property type="entry name" value="PAS_fold_3"/>
</dbReference>
<name>A0ABS1D5L5_9PROT</name>
<sequence>MASTTEAASRAAWQRPLTYLLAGSALALLLAILGARLMASRLIRPLATLAARARDVARGETADLERTAEPLPIAEFESLRRSVEWAASMLRRQADLAEEEGALLRSVLDATSDAVFVKDLDGRYVLVNGAAATVLDRPGDSVLGLTDTELWPMVAERLTAEDRAVLNGKVTSTTEEFLPVAASGTPRIFQTTRAPWRELGSGRVLGIVGIRHDVTEVMRTKQRLRLALEAADLGTWSWEVGPDGGSLEWDNRCRALHGLSAEAAANREVWPALLWSEDQPLVRSTISRALDPAETRDEICCTYRVDAPDGRARWLRIVGRAFFEPDPRVPTGRLPVRMMGTVQDVTVAQEVEAERMRAAAALAESEARFRDTFDQAAVGIAHVGLDGSWLRVNGRLCAMLGYSEAELLALSFQDITHPDDLDADLDNVRQVLGGEIASYNMEKRYSRKDGAVLWIELTVSLCRDADGSPLHFISVVQDIAGRKAAETARWQSEARLRLATTGTGIGTWELDLLAGRGQWSPEAAALLGIDHLDDTGESWAESIHPADRAGVAEAWRRAVENEAPYDATFRAAMPAPGGSERWLISRARIERDPTGRPLRGLGVLIDLTASKQAEAQLRLSEARFRALVEASAEVVWTCNVEGCTREPSPSWCAFTGQTHEEWLGWGWQDAIHPEDRDRVVDRWRACMTQGTDYAYEYRLRHRDGGYRWTEARACRLLDADGQLRGWVGMNADITARRLAEADRLASEARRHEAERTLQHMARRVTIAAMASGIAHELNQPLGAASNYLGTAVRLFGDAEGPPLDPAGRARMTRMLDRAGSQILRAGSVLQRLRDFLSSREPQRAVEPVAEVVREAVEMVLLGTPEAGLQTPVIVTDPATGLAMLDRVQIQQVVINLVRNAIEAMRDQPGRHEQRLTVSVGMNASGQAEVSVTDTGPGMPPESAARLFEAFHSSKPGGMGVGLSICRAIVEAHGGRITARTAPDGGMIFAFTLPRLADGEVAAEPVEMSA</sequence>
<feature type="domain" description="HAMP" evidence="10">
    <location>
        <begin position="40"/>
        <end position="95"/>
    </location>
</feature>
<dbReference type="SMART" id="SM00388">
    <property type="entry name" value="HisKA"/>
    <property type="match status" value="1"/>
</dbReference>
<proteinExistence type="predicted"/>
<dbReference type="PANTHER" id="PTHR43304">
    <property type="entry name" value="PHYTOCHROME-LIKE PROTEIN CPH1"/>
    <property type="match status" value="1"/>
</dbReference>